<evidence type="ECO:0000313" key="1">
    <source>
        <dbReference type="EMBL" id="EYU18232.1"/>
    </source>
</evidence>
<reference evidence="1 2" key="1">
    <citation type="journal article" date="2013" name="Proc. Natl. Acad. Sci. U.S.A.">
        <title>Fine-scale variation in meiotic recombination in Mimulus inferred from population shotgun sequencing.</title>
        <authorList>
            <person name="Hellsten U."/>
            <person name="Wright K.M."/>
            <person name="Jenkins J."/>
            <person name="Shu S."/>
            <person name="Yuan Y."/>
            <person name="Wessler S.R."/>
            <person name="Schmutz J."/>
            <person name="Willis J.H."/>
            <person name="Rokhsar D.S."/>
        </authorList>
    </citation>
    <scope>NUCLEOTIDE SEQUENCE [LARGE SCALE GENOMIC DNA]</scope>
    <source>
        <strain evidence="2">cv. DUN x IM62</strain>
    </source>
</reference>
<gene>
    <name evidence="1" type="ORF">MIMGU_mgv1a015502mg</name>
</gene>
<accession>A0A022PPI9</accession>
<evidence type="ECO:0000313" key="2">
    <source>
        <dbReference type="Proteomes" id="UP000030748"/>
    </source>
</evidence>
<dbReference type="EMBL" id="KI632336">
    <property type="protein sequence ID" value="EYU18232.1"/>
    <property type="molecule type" value="Genomic_DNA"/>
</dbReference>
<sequence>MKSKTPFYCHKHITRAIALLQTHHIQSLTTRDFLIKYSKTERKTLRKSDTHPSLTNKSCRPAAKEAIRYDTIRYDTIGVDVVMDQQCLVQKQRRRKPWQSPPEKPSLWQTNLQLVSLTQGPLKRWLCDKHVLASPTIGPISAFFFQLIIYKQSYQF</sequence>
<dbReference type="AlphaFoldDB" id="A0A022PPI9"/>
<protein>
    <submittedName>
        <fullName evidence="1">Uncharacterized protein</fullName>
    </submittedName>
</protein>
<name>A0A022PPI9_ERYGU</name>
<keyword evidence="2" id="KW-1185">Reference proteome</keyword>
<dbReference type="Proteomes" id="UP000030748">
    <property type="component" value="Unassembled WGS sequence"/>
</dbReference>
<organism evidence="1 2">
    <name type="scientific">Erythranthe guttata</name>
    <name type="common">Yellow monkey flower</name>
    <name type="synonym">Mimulus guttatus</name>
    <dbReference type="NCBI Taxonomy" id="4155"/>
    <lineage>
        <taxon>Eukaryota</taxon>
        <taxon>Viridiplantae</taxon>
        <taxon>Streptophyta</taxon>
        <taxon>Embryophyta</taxon>
        <taxon>Tracheophyta</taxon>
        <taxon>Spermatophyta</taxon>
        <taxon>Magnoliopsida</taxon>
        <taxon>eudicotyledons</taxon>
        <taxon>Gunneridae</taxon>
        <taxon>Pentapetalae</taxon>
        <taxon>asterids</taxon>
        <taxon>lamiids</taxon>
        <taxon>Lamiales</taxon>
        <taxon>Phrymaceae</taxon>
        <taxon>Erythranthe</taxon>
    </lineage>
</organism>
<proteinExistence type="predicted"/>